<feature type="region of interest" description="Disordered" evidence="14">
    <location>
        <begin position="87"/>
        <end position="137"/>
    </location>
</feature>
<name>A0A225AV52_TALAT</name>
<evidence type="ECO:0000256" key="9">
    <source>
        <dbReference type="ARBA" id="ARBA00023054"/>
    </source>
</evidence>
<evidence type="ECO:0000313" key="16">
    <source>
        <dbReference type="Proteomes" id="UP000214365"/>
    </source>
</evidence>
<evidence type="ECO:0000256" key="1">
    <source>
        <dbReference type="ARBA" id="ARBA00004448"/>
    </source>
</evidence>
<evidence type="ECO:0000256" key="7">
    <source>
        <dbReference type="ARBA" id="ARBA00022946"/>
    </source>
</evidence>
<evidence type="ECO:0000256" key="3">
    <source>
        <dbReference type="ARBA" id="ARBA00009530"/>
    </source>
</evidence>
<keyword evidence="8 13" id="KW-1133">Transmembrane helix</keyword>
<keyword evidence="10 13" id="KW-0496">Mitochondrion</keyword>
<dbReference type="AlphaFoldDB" id="A0A225AV52"/>
<dbReference type="InterPro" id="IPR000612">
    <property type="entry name" value="PMP3"/>
</dbReference>
<evidence type="ECO:0000256" key="11">
    <source>
        <dbReference type="ARBA" id="ARBA00023136"/>
    </source>
</evidence>
<evidence type="ECO:0000256" key="10">
    <source>
        <dbReference type="ARBA" id="ARBA00023128"/>
    </source>
</evidence>
<feature type="transmembrane region" description="Helical" evidence="13">
    <location>
        <begin position="567"/>
        <end position="588"/>
    </location>
</feature>
<dbReference type="RefSeq" id="XP_020118436.1">
    <property type="nucleotide sequence ID" value="XM_020268826.1"/>
</dbReference>
<dbReference type="Pfam" id="PF05546">
    <property type="entry name" value="She9_MDM33"/>
    <property type="match status" value="1"/>
</dbReference>
<proteinExistence type="inferred from homology"/>
<keyword evidence="11 13" id="KW-0472">Membrane</keyword>
<feature type="region of interest" description="Disordered" evidence="14">
    <location>
        <begin position="242"/>
        <end position="262"/>
    </location>
</feature>
<evidence type="ECO:0000256" key="5">
    <source>
        <dbReference type="ARBA" id="ARBA00022692"/>
    </source>
</evidence>
<evidence type="ECO:0000256" key="14">
    <source>
        <dbReference type="SAM" id="MobiDB-lite"/>
    </source>
</evidence>
<feature type="transmembrane region" description="Helical" evidence="13">
    <location>
        <begin position="415"/>
        <end position="435"/>
    </location>
</feature>
<feature type="transmembrane region" description="Helical" evidence="13">
    <location>
        <begin position="6"/>
        <end position="26"/>
    </location>
</feature>
<dbReference type="InterPro" id="IPR008839">
    <property type="entry name" value="MDM33_fungi"/>
</dbReference>
<dbReference type="OrthoDB" id="5595506at2759"/>
<comment type="subcellular location">
    <subcellularLocation>
        <location evidence="1 13">Mitochondrion inner membrane</location>
        <topology evidence="1 13">Multi-pass membrane protein</topology>
    </subcellularLocation>
</comment>
<evidence type="ECO:0000256" key="13">
    <source>
        <dbReference type="RuleBase" id="RU364128"/>
    </source>
</evidence>
<evidence type="ECO:0000313" key="15">
    <source>
        <dbReference type="EMBL" id="OKL58315.1"/>
    </source>
</evidence>
<comment type="subunit">
    <text evidence="4 13">Homooligomer.</text>
</comment>
<evidence type="ECO:0000256" key="6">
    <source>
        <dbReference type="ARBA" id="ARBA00022792"/>
    </source>
</evidence>
<evidence type="ECO:0000256" key="4">
    <source>
        <dbReference type="ARBA" id="ARBA00011182"/>
    </source>
</evidence>
<comment type="similarity">
    <text evidence="2 13">Belongs to the SHE9 family.</text>
</comment>
<comment type="similarity">
    <text evidence="3">Belongs to the UPF0057 (PMP3) family.</text>
</comment>
<comment type="function">
    <text evidence="12">Required for the maintenance of the structure of the mitochondrial inner membrane. Involved in mitochondrial morphology. Causes growth arrest when highly overexpressed.</text>
</comment>
<dbReference type="Proteomes" id="UP000214365">
    <property type="component" value="Unassembled WGS sequence"/>
</dbReference>
<gene>
    <name evidence="15" type="ORF">UA08_06538</name>
</gene>
<reference evidence="15 16" key="1">
    <citation type="submission" date="2015-06" db="EMBL/GenBank/DDBJ databases">
        <title>Talaromyces atroroseus IBT 11181 draft genome.</title>
        <authorList>
            <person name="Rasmussen K.B."/>
            <person name="Rasmussen S."/>
            <person name="Petersen B."/>
            <person name="Sicheritz-Ponten T."/>
            <person name="Mortensen U.H."/>
            <person name="Thrane U."/>
        </authorList>
    </citation>
    <scope>NUCLEOTIDE SEQUENCE [LARGE SCALE GENOMIC DNA]</scope>
    <source>
        <strain evidence="15 16">IBT 11181</strain>
    </source>
</reference>
<dbReference type="GeneID" id="31006293"/>
<feature type="transmembrane region" description="Helical" evidence="13">
    <location>
        <begin position="33"/>
        <end position="53"/>
    </location>
</feature>
<dbReference type="EMBL" id="LFMY01000010">
    <property type="protein sequence ID" value="OKL58315.1"/>
    <property type="molecule type" value="Genomic_DNA"/>
</dbReference>
<dbReference type="Pfam" id="PF01679">
    <property type="entry name" value="Pmp3"/>
    <property type="match status" value="1"/>
</dbReference>
<dbReference type="GO" id="GO:0007007">
    <property type="term" value="P:inner mitochondrial membrane organization"/>
    <property type="evidence" value="ECO:0007669"/>
    <property type="project" value="TreeGrafter"/>
</dbReference>
<keyword evidence="9" id="KW-0175">Coiled coil</keyword>
<dbReference type="PROSITE" id="PS01309">
    <property type="entry name" value="UPF0057"/>
    <property type="match status" value="1"/>
</dbReference>
<dbReference type="GO" id="GO:0005743">
    <property type="term" value="C:mitochondrial inner membrane"/>
    <property type="evidence" value="ECO:0007669"/>
    <property type="project" value="UniProtKB-SubCell"/>
</dbReference>
<feature type="compositionally biased region" description="Polar residues" evidence="14">
    <location>
        <begin position="107"/>
        <end position="130"/>
    </location>
</feature>
<keyword evidence="7 13" id="KW-0809">Transit peptide</keyword>
<accession>A0A225AV52</accession>
<evidence type="ECO:0000256" key="8">
    <source>
        <dbReference type="ARBA" id="ARBA00022989"/>
    </source>
</evidence>
<evidence type="ECO:0000256" key="2">
    <source>
        <dbReference type="ARBA" id="ARBA00007472"/>
    </source>
</evidence>
<dbReference type="PANTHER" id="PTHR31961:SF3">
    <property type="entry name" value="SENSITIVE TO HIGH EXPRESSION PROTEIN 9, MITOCHONDRIAL"/>
    <property type="match status" value="1"/>
</dbReference>
<evidence type="ECO:0000256" key="12">
    <source>
        <dbReference type="ARBA" id="ARBA00024807"/>
    </source>
</evidence>
<protein>
    <recommendedName>
        <fullName evidence="13">Sensitive to high expression protein 9, mitochondrial</fullName>
    </recommendedName>
</protein>
<keyword evidence="16" id="KW-1185">Reference proteome</keyword>
<keyword evidence="6 13" id="KW-0999">Mitochondrion inner membrane</keyword>
<organism evidence="15 16">
    <name type="scientific">Talaromyces atroroseus</name>
    <dbReference type="NCBI Taxonomy" id="1441469"/>
    <lineage>
        <taxon>Eukaryota</taxon>
        <taxon>Fungi</taxon>
        <taxon>Dikarya</taxon>
        <taxon>Ascomycota</taxon>
        <taxon>Pezizomycotina</taxon>
        <taxon>Eurotiomycetes</taxon>
        <taxon>Eurotiomycetidae</taxon>
        <taxon>Eurotiales</taxon>
        <taxon>Trichocomaceae</taxon>
        <taxon>Talaromyces</taxon>
        <taxon>Talaromyces sect. Trachyspermi</taxon>
    </lineage>
</organism>
<comment type="caution">
    <text evidence="15">The sequence shown here is derived from an EMBL/GenBank/DDBJ whole genome shotgun (WGS) entry which is preliminary data.</text>
</comment>
<keyword evidence="5 13" id="KW-0812">Transmembrane</keyword>
<dbReference type="PANTHER" id="PTHR31961">
    <property type="entry name" value="SENSITIVE TO HIGH EXPRESSION PROTEIN 9, MITOCHONDRIAL"/>
    <property type="match status" value="1"/>
</dbReference>
<sequence length="591" mass="65762">MCGADVFLAVLAVFFPPIAVWIKVGLCTADSIINIALCCLGYLPGLIHAWYIILKYPDSDDYPEGYEPIDPSRADVEGGRRVTYHYVSSRQPAAQPQPQPDRRYGATETSAPQVPSQTRPGNSSTEQPSGASHPPTYAEALIPTMPHLGDQYLLFSLRREQTYLVSLGTLQPLQSGLALVRPASSVPLSLSLGNPAPRNSSICLRCQFRSQLRCFTSKPENDSLRKPDTKLENLYTAFGADKDFSSPTAAEENLPSASERRRSQLSKQFTNIMDNIQSNIFIAGQRLNDLTGYSGIESLKREIETQENQVLDARSIVRQTKDAYSAAINRRSASQREVNELLQRKHAWSPADLERFTSLYRSDHTNEIAEVEAQEALTKAEHDLEEATAKLNRSILSRYHEEQIWSDKIRRMSTWGTWGLMGVNVLLFLIFQILVEPWRRQRLVKGFEEKVKEAIETEAAASRAIVAGLTRTYEAEALTAPVPVSEDDAVLEHNTEEIITENDSSIAVVSSPVDGAPPYVVSEQPSKMALLSDKVSTLLSTEYWKQFIRDTFSDRHVVLTQRELTNITIQSAAAGATSIGVIALIALLRQH</sequence>
<comment type="caution">
    <text evidence="13">Lacks conserved residue(s) required for the propagation of feature annotation.</text>
</comment>